<dbReference type="KEGG" id="csx:CSING_03630"/>
<accession>A0A0B6ETX1</accession>
<feature type="transmembrane region" description="Helical" evidence="9">
    <location>
        <begin position="389"/>
        <end position="412"/>
    </location>
</feature>
<feature type="transmembrane region" description="Helical" evidence="9">
    <location>
        <begin position="182"/>
        <end position="204"/>
    </location>
</feature>
<feature type="transmembrane region" description="Helical" evidence="9">
    <location>
        <begin position="317"/>
        <end position="335"/>
    </location>
</feature>
<comment type="subcellular location">
    <subcellularLocation>
        <location evidence="1">Cell inner membrane</location>
        <topology evidence="1">Multi-pass membrane protein</topology>
    </subcellularLocation>
</comment>
<feature type="transmembrane region" description="Helical" evidence="9">
    <location>
        <begin position="224"/>
        <end position="248"/>
    </location>
</feature>
<dbReference type="GO" id="GO:0003333">
    <property type="term" value="P:amino acid transmembrane transport"/>
    <property type="evidence" value="ECO:0007669"/>
    <property type="project" value="InterPro"/>
</dbReference>
<feature type="region of interest" description="Disordered" evidence="8">
    <location>
        <begin position="1"/>
        <end position="21"/>
    </location>
</feature>
<dbReference type="EMBL" id="CP010827">
    <property type="protein sequence ID" value="AJI78273.1"/>
    <property type="molecule type" value="Genomic_DNA"/>
</dbReference>
<evidence type="ECO:0000313" key="11">
    <source>
        <dbReference type="Proteomes" id="UP000031890"/>
    </source>
</evidence>
<dbReference type="RefSeq" id="WP_042529750.1">
    <property type="nucleotide sequence ID" value="NZ_CP010827.1"/>
</dbReference>
<dbReference type="PANTHER" id="PTHR35334:SF5">
    <property type="entry name" value="INNER MEMBRANE TRANSPORT PROTEIN YHJV"/>
    <property type="match status" value="1"/>
</dbReference>
<evidence type="ECO:0000256" key="2">
    <source>
        <dbReference type="ARBA" id="ARBA00022448"/>
    </source>
</evidence>
<gene>
    <name evidence="10" type="ORF">CSING_03630</name>
</gene>
<feature type="compositionally biased region" description="Polar residues" evidence="8">
    <location>
        <begin position="1"/>
        <end position="14"/>
    </location>
</feature>
<dbReference type="GO" id="GO:0005886">
    <property type="term" value="C:plasma membrane"/>
    <property type="evidence" value="ECO:0007669"/>
    <property type="project" value="UniProtKB-SubCell"/>
</dbReference>
<dbReference type="Proteomes" id="UP000031890">
    <property type="component" value="Chromosome"/>
</dbReference>
<dbReference type="OrthoDB" id="1627372at2"/>
<dbReference type="PANTHER" id="PTHR35334">
    <property type="entry name" value="SERINE TRANSPORTER"/>
    <property type="match status" value="1"/>
</dbReference>
<dbReference type="Gene3D" id="1.20.1740.10">
    <property type="entry name" value="Amino acid/polyamine transporter I"/>
    <property type="match status" value="1"/>
</dbReference>
<keyword evidence="7 9" id="KW-0472">Membrane</keyword>
<evidence type="ECO:0000256" key="3">
    <source>
        <dbReference type="ARBA" id="ARBA00022475"/>
    </source>
</evidence>
<evidence type="ECO:0000256" key="4">
    <source>
        <dbReference type="ARBA" id="ARBA00022519"/>
    </source>
</evidence>
<dbReference type="InterPro" id="IPR018227">
    <property type="entry name" value="Amino_acid_transport_2"/>
</dbReference>
<keyword evidence="4" id="KW-0997">Cell inner membrane</keyword>
<name>A0A0B6ETX1_9CORY</name>
<evidence type="ECO:0000256" key="1">
    <source>
        <dbReference type="ARBA" id="ARBA00004429"/>
    </source>
</evidence>
<reference evidence="10 11" key="1">
    <citation type="journal article" date="2015" name="Genome Announc.">
        <title>Complete Genome Sequence and Annotation of Corynebacterium singulare DSM 44357, Isolated from a Human Semen Specimen.</title>
        <authorList>
            <person name="Merten M."/>
            <person name="Brinkrolf K."/>
            <person name="Albersmeier A."/>
            <person name="Kutter Y."/>
            <person name="Ruckert C."/>
            <person name="Tauch A."/>
        </authorList>
    </citation>
    <scope>NUCLEOTIDE SEQUENCE [LARGE SCALE GENOMIC DNA]</scope>
    <source>
        <strain evidence="10">IBS B52218</strain>
    </source>
</reference>
<feature type="transmembrane region" description="Helical" evidence="9">
    <location>
        <begin position="118"/>
        <end position="139"/>
    </location>
</feature>
<dbReference type="Pfam" id="PF03222">
    <property type="entry name" value="Trp_Tyr_perm"/>
    <property type="match status" value="1"/>
</dbReference>
<sequence length="445" mass="48892">MSTTHNPSAASSVPASELKEGEHRVGDDVVAKQRPAASTASWIITLFGTAVGAGILFLPLNAGGFGFWPLVFATVFILPLVYFSHRTYARIVAGAPQEDHGKDILELVTQYLGKGSGVVFALLYWITVFSTVLIYGVSITNAVDSFIVNQLGGPSLNRWLLATICVGVMTGGFAIGRKPMIWLAQVLVYPLIIALAVTSIYLIPRWDLQSFIHFDDGADGWGQMLKGIFLILPVLVFSFSHMAALSQFAIDMQPQYGEKTEKRVSRTELYTAILLVVFTMFFVWSCVLALGADGMNEALEQNIPVLSYFANVTGTPFMAYMAPIVVICAIVSSYFGHMLGTEEGTEYLIKTAAPKLAEKVSHRTVLNIIYLIAFVGTTLVAVFNPSIISMISVVSGVFVAFIVYIVPVYMFKKLDVYKKFRNDPWNYFVFGMGVLIMAVTIWDLL</sequence>
<evidence type="ECO:0000256" key="5">
    <source>
        <dbReference type="ARBA" id="ARBA00022692"/>
    </source>
</evidence>
<evidence type="ECO:0000256" key="8">
    <source>
        <dbReference type="SAM" id="MobiDB-lite"/>
    </source>
</evidence>
<keyword evidence="3" id="KW-1003">Cell membrane</keyword>
<evidence type="ECO:0000313" key="10">
    <source>
        <dbReference type="EMBL" id="AJI78273.1"/>
    </source>
</evidence>
<evidence type="ECO:0000256" key="9">
    <source>
        <dbReference type="SAM" id="Phobius"/>
    </source>
</evidence>
<keyword evidence="6 9" id="KW-1133">Transmembrane helix</keyword>
<dbReference type="AlphaFoldDB" id="A0A0B6ETX1"/>
<organism evidence="10 11">
    <name type="scientific">Corynebacterium singulare</name>
    <dbReference type="NCBI Taxonomy" id="161899"/>
    <lineage>
        <taxon>Bacteria</taxon>
        <taxon>Bacillati</taxon>
        <taxon>Actinomycetota</taxon>
        <taxon>Actinomycetes</taxon>
        <taxon>Mycobacteriales</taxon>
        <taxon>Corynebacteriaceae</taxon>
        <taxon>Corynebacterium</taxon>
    </lineage>
</organism>
<feature type="transmembrane region" description="Helical" evidence="9">
    <location>
        <begin position="159"/>
        <end position="175"/>
    </location>
</feature>
<feature type="transmembrane region" description="Helical" evidence="9">
    <location>
        <begin position="66"/>
        <end position="83"/>
    </location>
</feature>
<feature type="transmembrane region" description="Helical" evidence="9">
    <location>
        <begin position="42"/>
        <end position="60"/>
    </location>
</feature>
<proteinExistence type="predicted"/>
<evidence type="ECO:0000256" key="7">
    <source>
        <dbReference type="ARBA" id="ARBA00023136"/>
    </source>
</evidence>
<feature type="transmembrane region" description="Helical" evidence="9">
    <location>
        <begin position="365"/>
        <end position="383"/>
    </location>
</feature>
<feature type="transmembrane region" description="Helical" evidence="9">
    <location>
        <begin position="269"/>
        <end position="292"/>
    </location>
</feature>
<keyword evidence="2" id="KW-0813">Transport</keyword>
<keyword evidence="5 9" id="KW-0812">Transmembrane</keyword>
<dbReference type="STRING" id="161899.CSING_03630"/>
<evidence type="ECO:0000256" key="6">
    <source>
        <dbReference type="ARBA" id="ARBA00022989"/>
    </source>
</evidence>
<dbReference type="HOGENOM" id="CLU_052043_1_1_11"/>
<feature type="transmembrane region" description="Helical" evidence="9">
    <location>
        <begin position="424"/>
        <end position="442"/>
    </location>
</feature>
<protein>
    <submittedName>
        <fullName evidence="10">Amino acid permease</fullName>
    </submittedName>
</protein>